<evidence type="ECO:0000256" key="3">
    <source>
        <dbReference type="SAM" id="SignalP"/>
    </source>
</evidence>
<dbReference type="InterPro" id="IPR000073">
    <property type="entry name" value="AB_hydrolase_1"/>
</dbReference>
<dbReference type="InterPro" id="IPR029058">
    <property type="entry name" value="AB_hydrolase_fold"/>
</dbReference>
<dbReference type="PANTHER" id="PTHR43248:SF25">
    <property type="entry name" value="AB HYDROLASE-1 DOMAIN-CONTAINING PROTEIN-RELATED"/>
    <property type="match status" value="1"/>
</dbReference>
<feature type="domain" description="AB hydrolase-1" evidence="4">
    <location>
        <begin position="76"/>
        <end position="233"/>
    </location>
</feature>
<gene>
    <name evidence="6" type="ORF">BJX63DRAFT_364922</name>
</gene>
<evidence type="ECO:0000259" key="5">
    <source>
        <dbReference type="Pfam" id="PF08386"/>
    </source>
</evidence>
<evidence type="ECO:0000313" key="7">
    <source>
        <dbReference type="Proteomes" id="UP001610334"/>
    </source>
</evidence>
<accession>A0ABR4H1K1</accession>
<sequence>MVSFRALLPTLALWVTAECTFNWTSCDPAQFDSSTVPVPFQCGTLDVPFDYTSRNSSEKLRLQLIKAPAPLESKGTILFNMGGPGVANRNDFSVVARNLIPLTGGQYDLVTFDTRGTVDTIPLRCHNDPVKDFRMLFSQKPSNASDTSLGELWARGKADAEACAANAGEAGAVLTTAFVARDLMQVVDALDEDGLLRYYGFSYGTTLGATTAAMFPDRIDKMILDAVQNVHEYYHAQGNFEEWEVSDELFSTIFRQCIEAGPELCSLASYNKTAEELEAAAWELLDVVKYQPVAVGELVVDYAALKGMFAQNLYSSRSWPDLINILDHLAFGGESATMPLDTILSGLPAINTTSANLPSMMDGDTALAGIYCSDNQVRTERLADFLPAVKKLYTTSRVMGDVAVGSYARCQQWKIEPKETYTGGFDVQTKNPVLFIGNTLDGHTPLQSAYNVSSGFERSVVLEVDGFGHGSTSVPSECSLRAISAYWANGTLPEPGTRCERSVQPYTSDWWPKVFRDAGVNASWIVE</sequence>
<protein>
    <submittedName>
        <fullName evidence="6">TAP-like protein-domain-containing protein</fullName>
    </submittedName>
</protein>
<keyword evidence="7" id="KW-1185">Reference proteome</keyword>
<dbReference type="InterPro" id="IPR013595">
    <property type="entry name" value="Pept_S33_TAP-like_C"/>
</dbReference>
<feature type="chain" id="PRO_5047522980" evidence="3">
    <location>
        <begin position="20"/>
        <end position="527"/>
    </location>
</feature>
<evidence type="ECO:0000256" key="2">
    <source>
        <dbReference type="ARBA" id="ARBA00022801"/>
    </source>
</evidence>
<evidence type="ECO:0000259" key="4">
    <source>
        <dbReference type="Pfam" id="PF00561"/>
    </source>
</evidence>
<keyword evidence="2" id="KW-0378">Hydrolase</keyword>
<comment type="similarity">
    <text evidence="1">Belongs to the peptidase S33 family.</text>
</comment>
<dbReference type="PANTHER" id="PTHR43248">
    <property type="entry name" value="2-SUCCINYL-6-HYDROXY-2,4-CYCLOHEXADIENE-1-CARBOXYLATE SYNTHASE"/>
    <property type="match status" value="1"/>
</dbReference>
<reference evidence="6 7" key="1">
    <citation type="submission" date="2024-07" db="EMBL/GenBank/DDBJ databases">
        <title>Section-level genome sequencing and comparative genomics of Aspergillus sections Usti and Cavernicolus.</title>
        <authorList>
            <consortium name="Lawrence Berkeley National Laboratory"/>
            <person name="Nybo J.L."/>
            <person name="Vesth T.C."/>
            <person name="Theobald S."/>
            <person name="Frisvad J.C."/>
            <person name="Larsen T.O."/>
            <person name="Kjaerboelling I."/>
            <person name="Rothschild-Mancinelli K."/>
            <person name="Lyhne E.K."/>
            <person name="Kogle M.E."/>
            <person name="Barry K."/>
            <person name="Clum A."/>
            <person name="Na H."/>
            <person name="Ledsgaard L."/>
            <person name="Lin J."/>
            <person name="Lipzen A."/>
            <person name="Kuo A."/>
            <person name="Riley R."/>
            <person name="Mondo S."/>
            <person name="Labutti K."/>
            <person name="Haridas S."/>
            <person name="Pangalinan J."/>
            <person name="Salamov A.A."/>
            <person name="Simmons B.A."/>
            <person name="Magnuson J.K."/>
            <person name="Chen J."/>
            <person name="Drula E."/>
            <person name="Henrissat B."/>
            <person name="Wiebenga A."/>
            <person name="Lubbers R.J."/>
            <person name="Gomes A.C."/>
            <person name="Makela M.R."/>
            <person name="Stajich J."/>
            <person name="Grigoriev I.V."/>
            <person name="Mortensen U.H."/>
            <person name="De Vries R.P."/>
            <person name="Baker S.E."/>
            <person name="Andersen M.R."/>
        </authorList>
    </citation>
    <scope>NUCLEOTIDE SEQUENCE [LARGE SCALE GENOMIC DNA]</scope>
    <source>
        <strain evidence="6 7">CBS 588.65</strain>
    </source>
</reference>
<name>A0ABR4H1K1_9EURO</name>
<dbReference type="Pfam" id="PF08386">
    <property type="entry name" value="Abhydrolase_4"/>
    <property type="match status" value="1"/>
</dbReference>
<dbReference type="SUPFAM" id="SSF53474">
    <property type="entry name" value="alpha/beta-Hydrolases"/>
    <property type="match status" value="1"/>
</dbReference>
<proteinExistence type="inferred from homology"/>
<dbReference type="Gene3D" id="3.40.50.1820">
    <property type="entry name" value="alpha/beta hydrolase"/>
    <property type="match status" value="1"/>
</dbReference>
<feature type="domain" description="Peptidase S33 tripeptidyl aminopeptidase-like C-terminal" evidence="5">
    <location>
        <begin position="398"/>
        <end position="499"/>
    </location>
</feature>
<keyword evidence="3" id="KW-0732">Signal</keyword>
<dbReference type="InterPro" id="IPR051601">
    <property type="entry name" value="Serine_prot/Carboxylest_S33"/>
</dbReference>
<feature type="signal peptide" evidence="3">
    <location>
        <begin position="1"/>
        <end position="19"/>
    </location>
</feature>
<dbReference type="Pfam" id="PF00561">
    <property type="entry name" value="Abhydrolase_1"/>
    <property type="match status" value="1"/>
</dbReference>
<evidence type="ECO:0000256" key="1">
    <source>
        <dbReference type="ARBA" id="ARBA00010088"/>
    </source>
</evidence>
<dbReference type="Proteomes" id="UP001610334">
    <property type="component" value="Unassembled WGS sequence"/>
</dbReference>
<evidence type="ECO:0000313" key="6">
    <source>
        <dbReference type="EMBL" id="KAL2809326.1"/>
    </source>
</evidence>
<dbReference type="EMBL" id="JBFXLT010000091">
    <property type="protein sequence ID" value="KAL2809326.1"/>
    <property type="molecule type" value="Genomic_DNA"/>
</dbReference>
<comment type="caution">
    <text evidence="6">The sequence shown here is derived from an EMBL/GenBank/DDBJ whole genome shotgun (WGS) entry which is preliminary data.</text>
</comment>
<organism evidence="6 7">
    <name type="scientific">Aspergillus granulosus</name>
    <dbReference type="NCBI Taxonomy" id="176169"/>
    <lineage>
        <taxon>Eukaryota</taxon>
        <taxon>Fungi</taxon>
        <taxon>Dikarya</taxon>
        <taxon>Ascomycota</taxon>
        <taxon>Pezizomycotina</taxon>
        <taxon>Eurotiomycetes</taxon>
        <taxon>Eurotiomycetidae</taxon>
        <taxon>Eurotiales</taxon>
        <taxon>Aspergillaceae</taxon>
        <taxon>Aspergillus</taxon>
        <taxon>Aspergillus subgen. Nidulantes</taxon>
    </lineage>
</organism>